<proteinExistence type="predicted"/>
<feature type="domain" description="C2H2-type" evidence="7">
    <location>
        <begin position="116"/>
        <end position="143"/>
    </location>
</feature>
<evidence type="ECO:0000256" key="3">
    <source>
        <dbReference type="ARBA" id="ARBA00022771"/>
    </source>
</evidence>
<evidence type="ECO:0000256" key="6">
    <source>
        <dbReference type="SAM" id="MobiDB-lite"/>
    </source>
</evidence>
<dbReference type="GO" id="GO:0045893">
    <property type="term" value="P:positive regulation of DNA-templated transcription"/>
    <property type="evidence" value="ECO:0007669"/>
    <property type="project" value="UniProtKB-ARBA"/>
</dbReference>
<dbReference type="InterPro" id="IPR013087">
    <property type="entry name" value="Znf_C2H2_type"/>
</dbReference>
<feature type="compositionally biased region" description="Basic and acidic residues" evidence="6">
    <location>
        <begin position="58"/>
        <end position="69"/>
    </location>
</feature>
<dbReference type="SMART" id="SM00355">
    <property type="entry name" value="ZnF_C2H2"/>
    <property type="match status" value="3"/>
</dbReference>
<protein>
    <recommendedName>
        <fullName evidence="7">C2H2-type domain-containing protein</fullName>
    </recommendedName>
</protein>
<dbReference type="Pfam" id="PF00096">
    <property type="entry name" value="zf-C2H2"/>
    <property type="match status" value="2"/>
</dbReference>
<keyword evidence="2" id="KW-0677">Repeat</keyword>
<name>A0A8C7J1A2_ONCKI</name>
<feature type="region of interest" description="Disordered" evidence="6">
    <location>
        <begin position="53"/>
        <end position="85"/>
    </location>
</feature>
<evidence type="ECO:0000256" key="5">
    <source>
        <dbReference type="PROSITE-ProRule" id="PRU00042"/>
    </source>
</evidence>
<keyword evidence="3 5" id="KW-0863">Zinc-finger</keyword>
<evidence type="ECO:0000256" key="2">
    <source>
        <dbReference type="ARBA" id="ARBA00022737"/>
    </source>
</evidence>
<dbReference type="GO" id="GO:0000978">
    <property type="term" value="F:RNA polymerase II cis-regulatory region sequence-specific DNA binding"/>
    <property type="evidence" value="ECO:0007669"/>
    <property type="project" value="TreeGrafter"/>
</dbReference>
<feature type="domain" description="C2H2-type" evidence="7">
    <location>
        <begin position="88"/>
        <end position="115"/>
    </location>
</feature>
<sequence length="171" mass="18840">YVSVSPLYGYQDNASPSYLPESPLRASPGSNLLLGRKRLSVLLVDCRKTTGLSGTLRGGEEKKGSDLTHQRGKPNLNEPKTSKPASQHLCSQIGKSFTKSGSLKIHEGIHTGQKPFLCSQCGKSFKRLDTLKAHERIHTGEKPFHCSQCEKSFKRLDTLKAHECIHTGEKP</sequence>
<keyword evidence="4" id="KW-0862">Zinc</keyword>
<dbReference type="Ensembl" id="ENSOKIT00005085332.1">
    <property type="protein sequence ID" value="ENSOKIP00005080109.1"/>
    <property type="gene ID" value="ENSOKIG00005034550.1"/>
</dbReference>
<dbReference type="GO" id="GO:0008270">
    <property type="term" value="F:zinc ion binding"/>
    <property type="evidence" value="ECO:0007669"/>
    <property type="project" value="UniProtKB-KW"/>
</dbReference>
<dbReference type="GeneTree" id="ENSGT01150000286952"/>
<dbReference type="GO" id="GO:0000981">
    <property type="term" value="F:DNA-binding transcription factor activity, RNA polymerase II-specific"/>
    <property type="evidence" value="ECO:0007669"/>
    <property type="project" value="TreeGrafter"/>
</dbReference>
<dbReference type="PANTHER" id="PTHR23235:SF178">
    <property type="entry name" value="C2H2-TYPE DOMAIN-CONTAINING PROTEIN-RELATED"/>
    <property type="match status" value="1"/>
</dbReference>
<dbReference type="AlphaFoldDB" id="A0A8C7J1A2"/>
<dbReference type="Gene3D" id="3.30.160.60">
    <property type="entry name" value="Classic Zinc Finger"/>
    <property type="match status" value="3"/>
</dbReference>
<organism evidence="8 9">
    <name type="scientific">Oncorhynchus kisutch</name>
    <name type="common">Coho salmon</name>
    <name type="synonym">Salmo kisutch</name>
    <dbReference type="NCBI Taxonomy" id="8019"/>
    <lineage>
        <taxon>Eukaryota</taxon>
        <taxon>Metazoa</taxon>
        <taxon>Chordata</taxon>
        <taxon>Craniata</taxon>
        <taxon>Vertebrata</taxon>
        <taxon>Euteleostomi</taxon>
        <taxon>Actinopterygii</taxon>
        <taxon>Neopterygii</taxon>
        <taxon>Teleostei</taxon>
        <taxon>Protacanthopterygii</taxon>
        <taxon>Salmoniformes</taxon>
        <taxon>Salmonidae</taxon>
        <taxon>Salmoninae</taxon>
        <taxon>Oncorhynchus</taxon>
    </lineage>
</organism>
<dbReference type="PANTHER" id="PTHR23235">
    <property type="entry name" value="KRUEPPEL-LIKE TRANSCRIPTION FACTOR"/>
    <property type="match status" value="1"/>
</dbReference>
<evidence type="ECO:0000256" key="4">
    <source>
        <dbReference type="ARBA" id="ARBA00022833"/>
    </source>
</evidence>
<reference evidence="8" key="2">
    <citation type="submission" date="2025-09" db="UniProtKB">
        <authorList>
            <consortium name="Ensembl"/>
        </authorList>
    </citation>
    <scope>IDENTIFICATION</scope>
</reference>
<accession>A0A8C7J1A2</accession>
<evidence type="ECO:0000256" key="1">
    <source>
        <dbReference type="ARBA" id="ARBA00022723"/>
    </source>
</evidence>
<evidence type="ECO:0000313" key="8">
    <source>
        <dbReference type="Ensembl" id="ENSOKIP00005080109.1"/>
    </source>
</evidence>
<evidence type="ECO:0000313" key="9">
    <source>
        <dbReference type="Proteomes" id="UP000694557"/>
    </source>
</evidence>
<dbReference type="FunFam" id="3.30.160.60:FF:001732">
    <property type="entry name" value="Zgc:162936"/>
    <property type="match status" value="1"/>
</dbReference>
<feature type="domain" description="C2H2-type" evidence="7">
    <location>
        <begin position="144"/>
        <end position="171"/>
    </location>
</feature>
<reference evidence="8" key="1">
    <citation type="submission" date="2025-08" db="UniProtKB">
        <authorList>
            <consortium name="Ensembl"/>
        </authorList>
    </citation>
    <scope>IDENTIFICATION</scope>
</reference>
<dbReference type="Proteomes" id="UP000694557">
    <property type="component" value="Unassembled WGS sequence"/>
</dbReference>
<dbReference type="FunFam" id="3.30.160.60:FF:002005">
    <property type="entry name" value="Zinc finger protein 200"/>
    <property type="match status" value="1"/>
</dbReference>
<evidence type="ECO:0000259" key="7">
    <source>
        <dbReference type="PROSITE" id="PS50157"/>
    </source>
</evidence>
<dbReference type="InterPro" id="IPR036236">
    <property type="entry name" value="Znf_C2H2_sf"/>
</dbReference>
<dbReference type="PROSITE" id="PS50157">
    <property type="entry name" value="ZINC_FINGER_C2H2_2"/>
    <property type="match status" value="3"/>
</dbReference>
<keyword evidence="9" id="KW-1185">Reference proteome</keyword>
<dbReference type="GO" id="GO:0005694">
    <property type="term" value="C:chromosome"/>
    <property type="evidence" value="ECO:0007669"/>
    <property type="project" value="UniProtKB-ARBA"/>
</dbReference>
<keyword evidence="1" id="KW-0479">Metal-binding</keyword>
<dbReference type="SUPFAM" id="SSF57667">
    <property type="entry name" value="beta-beta-alpha zinc fingers"/>
    <property type="match status" value="2"/>
</dbReference>
<dbReference type="PROSITE" id="PS00028">
    <property type="entry name" value="ZINC_FINGER_C2H2_1"/>
    <property type="match status" value="2"/>
</dbReference>